<dbReference type="Proteomes" id="UP000663870">
    <property type="component" value="Unassembled WGS sequence"/>
</dbReference>
<feature type="compositionally biased region" description="Acidic residues" evidence="6">
    <location>
        <begin position="174"/>
        <end position="187"/>
    </location>
</feature>
<comment type="subunit">
    <text evidence="5">Interacts with HSPA5/BiP; interaction is direct. Interacts with ERN1/IRE1 (via the luminal region). Interacts with DERL1.</text>
</comment>
<evidence type="ECO:0000256" key="5">
    <source>
        <dbReference type="ARBA" id="ARBA00046365"/>
    </source>
</evidence>
<feature type="region of interest" description="Disordered" evidence="6">
    <location>
        <begin position="314"/>
        <end position="342"/>
    </location>
</feature>
<dbReference type="PROSITE" id="PS00636">
    <property type="entry name" value="DNAJ_1"/>
    <property type="match status" value="1"/>
</dbReference>
<dbReference type="PANTHER" id="PTHR44360:SF1">
    <property type="entry name" value="DNAJ HOMOLOG SUBFAMILY B MEMBER 9"/>
    <property type="match status" value="1"/>
</dbReference>
<dbReference type="InterPro" id="IPR036869">
    <property type="entry name" value="J_dom_sf"/>
</dbReference>
<feature type="compositionally biased region" description="Low complexity" evidence="6">
    <location>
        <begin position="68"/>
        <end position="86"/>
    </location>
</feature>
<name>A0A814H0B0_9BILA</name>
<dbReference type="AlphaFoldDB" id="A0A814H0B0"/>
<feature type="compositionally biased region" description="Polar residues" evidence="6">
    <location>
        <begin position="210"/>
        <end position="229"/>
    </location>
</feature>
<feature type="region of interest" description="Disordered" evidence="6">
    <location>
        <begin position="447"/>
        <end position="471"/>
    </location>
</feature>
<feature type="compositionally biased region" description="Polar residues" evidence="6">
    <location>
        <begin position="532"/>
        <end position="543"/>
    </location>
</feature>
<comment type="caution">
    <text evidence="8">The sequence shown here is derived from an EMBL/GenBank/DDBJ whole genome shotgun (WGS) entry which is preliminary data.</text>
</comment>
<dbReference type="GO" id="GO:0051087">
    <property type="term" value="F:protein-folding chaperone binding"/>
    <property type="evidence" value="ECO:0007669"/>
    <property type="project" value="TreeGrafter"/>
</dbReference>
<feature type="compositionally biased region" description="Low complexity" evidence="6">
    <location>
        <begin position="105"/>
        <end position="120"/>
    </location>
</feature>
<dbReference type="CDD" id="cd06257">
    <property type="entry name" value="DnaJ"/>
    <property type="match status" value="1"/>
</dbReference>
<proteinExistence type="predicted"/>
<sequence length="748" mass="85820">MVARDCYTILGVKSTATDDEIKKAYRKKALQYHPDKNPSATAEETFKEISKAYETLNDVDKRRTYDLQQQKPSTTTTSTKSASQQQHKQETSFKTSFHAPGQPHFTFNTSTTNDGSTSSRSARFRFHRMGQDPFTNVHQRHSHFNNTFFDPFRRHFRSPGFSFFDSTNSHISSDNDDDDDGIGDDEVEHDRNNSTFGSDDFDFDSAPPTRRSSQTRFTTKSRPKWNNNWPFDDVDDNKSSTSSEYKFPSTFQQRSNVDNPFMMFEMLTRVVFDKFFTDDLFWHNIDLSDPLNNNNNNNNNNNSQDIHFPNLNQRQTARPTSSRLRSASQQRPPPPTNRTRIHVNHVPSSSKQANEMHFDWLGHHPRQKRTTSSSRFDYKDSDEENIEDNYVYQQAKPTTMNGHRLRRRSMNNNNNEQKIPACQYCFQPSTSIENRLQHEAVCLHRPNRPTGTNFRNRTHPPPPLSATRNTNEDKLFTSKCSYCHQEVRLTDRLDHEALCKQFGIKQQTTSNSSTKRFNNNNNNNSTSNSFNGDSQSTSKVSSDNLSSGIEQLRTCTRCHRIFPVLSDLFNHMCDDEDDLLQTTSISSSDKRTSDTLLDYNNKKTPLNSSSLFDKKSSPNQNSSSPSSSSKSFKLSRHSSFNDSSGSSLRSKKLFSSNSPTLKQHKNSTSIRISPTNRSNNNNNNNNNSSLDTQHIPLFKRPLLRADSNNIRHTSSSPSPRPLFNDRQQHLSSAYVYLRNPSSPVRVIA</sequence>
<dbReference type="PANTHER" id="PTHR44360">
    <property type="entry name" value="DNAJ HOMOLOG SUBFAMILY B MEMBER 9"/>
    <property type="match status" value="1"/>
</dbReference>
<dbReference type="InterPro" id="IPR018253">
    <property type="entry name" value="DnaJ_domain_CS"/>
</dbReference>
<feature type="region of interest" description="Disordered" evidence="6">
    <location>
        <begin position="60"/>
        <end position="120"/>
    </location>
</feature>
<dbReference type="GO" id="GO:0036503">
    <property type="term" value="P:ERAD pathway"/>
    <property type="evidence" value="ECO:0007669"/>
    <property type="project" value="TreeGrafter"/>
</dbReference>
<feature type="compositionally biased region" description="Polar residues" evidence="6">
    <location>
        <begin position="640"/>
        <end position="675"/>
    </location>
</feature>
<dbReference type="InterPro" id="IPR001623">
    <property type="entry name" value="DnaJ_domain"/>
</dbReference>
<evidence type="ECO:0000256" key="1">
    <source>
        <dbReference type="ARBA" id="ARBA00023186"/>
    </source>
</evidence>
<evidence type="ECO:0000313" key="9">
    <source>
        <dbReference type="Proteomes" id="UP000663870"/>
    </source>
</evidence>
<evidence type="ECO:0000256" key="4">
    <source>
        <dbReference type="ARBA" id="ARBA00045428"/>
    </source>
</evidence>
<dbReference type="SMART" id="SM00271">
    <property type="entry name" value="DnaJ"/>
    <property type="match status" value="1"/>
</dbReference>
<protein>
    <recommendedName>
        <fullName evidence="2">DnaJ homolog subfamily B member 9</fullName>
    </recommendedName>
    <alternativeName>
        <fullName evidence="3">Endoplasmic reticulum DNA J domain-containing protein 4</fullName>
    </alternativeName>
</protein>
<dbReference type="Pfam" id="PF00226">
    <property type="entry name" value="DnaJ"/>
    <property type="match status" value="1"/>
</dbReference>
<gene>
    <name evidence="8" type="ORF">JXQ802_LOCUS14273</name>
</gene>
<feature type="region of interest" description="Disordered" evidence="6">
    <location>
        <begin position="704"/>
        <end position="724"/>
    </location>
</feature>
<feature type="compositionally biased region" description="Low complexity" evidence="6">
    <location>
        <begin position="676"/>
        <end position="689"/>
    </location>
</feature>
<dbReference type="InterPro" id="IPR051948">
    <property type="entry name" value="Hsp70_co-chaperone_J-domain"/>
</dbReference>
<dbReference type="Gene3D" id="1.10.287.110">
    <property type="entry name" value="DnaJ domain"/>
    <property type="match status" value="1"/>
</dbReference>
<keyword evidence="9" id="KW-1185">Reference proteome</keyword>
<dbReference type="EMBL" id="CAJNOL010000318">
    <property type="protein sequence ID" value="CAF1003212.1"/>
    <property type="molecule type" value="Genomic_DNA"/>
</dbReference>
<feature type="region of interest" description="Disordered" evidence="6">
    <location>
        <begin position="590"/>
        <end position="692"/>
    </location>
</feature>
<dbReference type="PRINTS" id="PR00625">
    <property type="entry name" value="JDOMAIN"/>
</dbReference>
<dbReference type="SUPFAM" id="SSF46565">
    <property type="entry name" value="Chaperone J-domain"/>
    <property type="match status" value="1"/>
</dbReference>
<evidence type="ECO:0000256" key="6">
    <source>
        <dbReference type="SAM" id="MobiDB-lite"/>
    </source>
</evidence>
<accession>A0A814H0B0</accession>
<feature type="compositionally biased region" description="Low complexity" evidence="6">
    <location>
        <begin position="617"/>
        <end position="632"/>
    </location>
</feature>
<dbReference type="GO" id="GO:0005783">
    <property type="term" value="C:endoplasmic reticulum"/>
    <property type="evidence" value="ECO:0007669"/>
    <property type="project" value="TreeGrafter"/>
</dbReference>
<dbReference type="GO" id="GO:0051787">
    <property type="term" value="F:misfolded protein binding"/>
    <property type="evidence" value="ECO:0007669"/>
    <property type="project" value="TreeGrafter"/>
</dbReference>
<comment type="function">
    <text evidence="4">Co-chaperone for Hsp70 protein HSPA5/BiP that acts as a key repressor of the ERN1/IRE1-mediated unfolded protein response (UPR). J domain-containing co-chaperones stimulate the ATPase activity of Hsp70 proteins and are required for efficient substrate recognition by Hsp70 proteins. In the unstressed endoplasmic reticulum, interacts with the luminal region of ERN1/IRE1 and selectively recruits HSPA5/BiP: HSPA5/BiP disrupts the dimerization of the active ERN1/IRE1 luminal region, thereby inactivating ERN1/IRE1. Also involved in endoplasmic reticulum-associated degradation (ERAD) of misfolded proteins. Required for survival of B-cell progenitors and normal antibody production.</text>
</comment>
<evidence type="ECO:0000256" key="2">
    <source>
        <dbReference type="ARBA" id="ARBA00040158"/>
    </source>
</evidence>
<keyword evidence="1" id="KW-0143">Chaperone</keyword>
<feature type="compositionally biased region" description="Polar residues" evidence="6">
    <location>
        <begin position="706"/>
        <end position="717"/>
    </location>
</feature>
<feature type="compositionally biased region" description="Polar residues" evidence="6">
    <location>
        <begin position="314"/>
        <end position="330"/>
    </location>
</feature>
<feature type="domain" description="J" evidence="7">
    <location>
        <begin position="5"/>
        <end position="69"/>
    </location>
</feature>
<evidence type="ECO:0000256" key="3">
    <source>
        <dbReference type="ARBA" id="ARBA00041533"/>
    </source>
</evidence>
<feature type="region of interest" description="Disordered" evidence="6">
    <location>
        <begin position="509"/>
        <end position="543"/>
    </location>
</feature>
<dbReference type="PROSITE" id="PS50076">
    <property type="entry name" value="DNAJ_2"/>
    <property type="match status" value="1"/>
</dbReference>
<feature type="compositionally biased region" description="Low complexity" evidence="6">
    <location>
        <begin position="509"/>
        <end position="531"/>
    </location>
</feature>
<feature type="compositionally biased region" description="Polar residues" evidence="6">
    <location>
        <begin position="602"/>
        <end position="611"/>
    </location>
</feature>
<reference evidence="8" key="1">
    <citation type="submission" date="2021-02" db="EMBL/GenBank/DDBJ databases">
        <authorList>
            <person name="Nowell W R."/>
        </authorList>
    </citation>
    <scope>NUCLEOTIDE SEQUENCE</scope>
</reference>
<organism evidence="8 9">
    <name type="scientific">Rotaria sordida</name>
    <dbReference type="NCBI Taxonomy" id="392033"/>
    <lineage>
        <taxon>Eukaryota</taxon>
        <taxon>Metazoa</taxon>
        <taxon>Spiralia</taxon>
        <taxon>Gnathifera</taxon>
        <taxon>Rotifera</taxon>
        <taxon>Eurotatoria</taxon>
        <taxon>Bdelloidea</taxon>
        <taxon>Philodinida</taxon>
        <taxon>Philodinidae</taxon>
        <taxon>Rotaria</taxon>
    </lineage>
</organism>
<feature type="region of interest" description="Disordered" evidence="6">
    <location>
        <begin position="167"/>
        <end position="247"/>
    </location>
</feature>
<evidence type="ECO:0000259" key="7">
    <source>
        <dbReference type="PROSITE" id="PS50076"/>
    </source>
</evidence>
<evidence type="ECO:0000313" key="8">
    <source>
        <dbReference type="EMBL" id="CAF1003212.1"/>
    </source>
</evidence>